<comment type="caution">
    <text evidence="2">The sequence shown here is derived from an EMBL/GenBank/DDBJ whole genome shotgun (WGS) entry which is preliminary data.</text>
</comment>
<accession>A0AAN5DEH9</accession>
<dbReference type="InterPro" id="IPR057493">
    <property type="entry name" value="PH_RdRP-assoc"/>
</dbReference>
<evidence type="ECO:0000259" key="1">
    <source>
        <dbReference type="Pfam" id="PF25359"/>
    </source>
</evidence>
<name>A0AAN5DEH9_9BILA</name>
<sequence length="463" mass="53887">MNPSLEMLEMSNSSLRIKCTIPEMTEEKMRELYALFFKATQEHDRTNMTSMSAPILVKEAYEFVVEVLPFAQKRDLFDLMHIFYTLAKDKISQPQYATHMMPVALVSSPDFFSNFCTPAHTSVPIQSLYFGNIMNSGALGVHWTVEFYKPKAKYNQRDREQEIMFTSFEHDRGSVTVRFKFKEQKDHQIQNVEFAVKFYYNAIRRIIVDPISRDDDRRGKKFRFHFDLNCPPEVRSFIDHGNDKMRYGDGKRMIYLSRGWGKDGRESSGPHALAVPDSSVVCLEFSDDMQEDRGVRELFEILSRLRVRSSIPIEFASLDLLNLHYGYYARHFPYVKDAIDPKNAAYMDRIKWATPEASPNKKPKKDDHLNKVGAVEFKLRYVIEALLSRGAKVKDQLLLNAETWASFLDFVCGQYKQNADKTLVVMENVINRIDEMSFPMTSIFRVMLEEVKAYDELKMLNDA</sequence>
<dbReference type="AlphaFoldDB" id="A0AAN5DEH9"/>
<organism evidence="2 3">
    <name type="scientific">Pristionchus mayeri</name>
    <dbReference type="NCBI Taxonomy" id="1317129"/>
    <lineage>
        <taxon>Eukaryota</taxon>
        <taxon>Metazoa</taxon>
        <taxon>Ecdysozoa</taxon>
        <taxon>Nematoda</taxon>
        <taxon>Chromadorea</taxon>
        <taxon>Rhabditida</taxon>
        <taxon>Rhabditina</taxon>
        <taxon>Diplogasteromorpha</taxon>
        <taxon>Diplogasteroidea</taxon>
        <taxon>Neodiplogasteridae</taxon>
        <taxon>Pristionchus</taxon>
    </lineage>
</organism>
<gene>
    <name evidence="2" type="ORF">PMAYCL1PPCAC_31721</name>
</gene>
<protein>
    <recommendedName>
        <fullName evidence="1">PH-like domain-containing protein</fullName>
    </recommendedName>
</protein>
<feature type="domain" description="PH-like" evidence="1">
    <location>
        <begin position="116"/>
        <end position="319"/>
    </location>
</feature>
<reference evidence="3" key="1">
    <citation type="submission" date="2022-10" db="EMBL/GenBank/DDBJ databases">
        <title>Genome assembly of Pristionchus species.</title>
        <authorList>
            <person name="Yoshida K."/>
            <person name="Sommer R.J."/>
        </authorList>
    </citation>
    <scope>NUCLEOTIDE SEQUENCE [LARGE SCALE GENOMIC DNA]</scope>
    <source>
        <strain evidence="3">RS5460</strain>
    </source>
</reference>
<keyword evidence="3" id="KW-1185">Reference proteome</keyword>
<dbReference type="EMBL" id="BTRK01000006">
    <property type="protein sequence ID" value="GMR61526.1"/>
    <property type="molecule type" value="Genomic_DNA"/>
</dbReference>
<dbReference type="Proteomes" id="UP001328107">
    <property type="component" value="Unassembled WGS sequence"/>
</dbReference>
<proteinExistence type="predicted"/>
<evidence type="ECO:0000313" key="2">
    <source>
        <dbReference type="EMBL" id="GMR61526.1"/>
    </source>
</evidence>
<dbReference type="Pfam" id="PF25359">
    <property type="entry name" value="PH_met_RdRP"/>
    <property type="match status" value="1"/>
</dbReference>
<evidence type="ECO:0000313" key="3">
    <source>
        <dbReference type="Proteomes" id="UP001328107"/>
    </source>
</evidence>